<dbReference type="GO" id="GO:0016020">
    <property type="term" value="C:membrane"/>
    <property type="evidence" value="ECO:0007669"/>
    <property type="project" value="TreeGrafter"/>
</dbReference>
<proteinExistence type="inferred from homology"/>
<comment type="catalytic activity">
    <reaction evidence="1">
        <text>Hydrolysis of terminal non-reducing N-acetyl-D-hexosamine residues in N-acetyl-beta-D-hexosaminides.</text>
        <dbReference type="EC" id="3.2.1.52"/>
    </reaction>
</comment>
<dbReference type="InterPro" id="IPR025705">
    <property type="entry name" value="Beta_hexosaminidase_sua/sub"/>
</dbReference>
<dbReference type="GO" id="GO:0005764">
    <property type="term" value="C:lysosome"/>
    <property type="evidence" value="ECO:0007669"/>
    <property type="project" value="TreeGrafter"/>
</dbReference>
<sequence>MAEFDTPGHTGSWKGQPGFLAKCFDEKGEPFPQNIIDPTKDENFQFLKDLFTETTLTFPEKFVHLGGDEVDYWTEACWLRNPDVLKFMKEKGFAKNLTLLENYYFERLQKIINFIISDKNGSRMIFWQEVFDNNNPVHDAIIHVWRGNTKTEWGEELDKITAKGHQAILSSCWYLNYINYGPDWKEGPQFYYCDPHSFNGTEEQKELVIGGIAAMWGEFVDATNVEARFWPRASAVAERLWSAPENTTDADKAWPRLHEHRCRMLTRGYRPEPINGPSFCPTEWDLP</sequence>
<organism evidence="7 8">
    <name type="scientific">Acrobeloides nanus</name>
    <dbReference type="NCBI Taxonomy" id="290746"/>
    <lineage>
        <taxon>Eukaryota</taxon>
        <taxon>Metazoa</taxon>
        <taxon>Ecdysozoa</taxon>
        <taxon>Nematoda</taxon>
        <taxon>Chromadorea</taxon>
        <taxon>Rhabditida</taxon>
        <taxon>Tylenchina</taxon>
        <taxon>Cephalobomorpha</taxon>
        <taxon>Cephaloboidea</taxon>
        <taxon>Cephalobidae</taxon>
        <taxon>Acrobeloides</taxon>
    </lineage>
</organism>
<dbReference type="PANTHER" id="PTHR22600:SF21">
    <property type="entry name" value="BETA-HEXOSAMINIDASE A"/>
    <property type="match status" value="1"/>
</dbReference>
<dbReference type="AlphaFoldDB" id="A0A914D6T7"/>
<feature type="active site" description="Proton donor" evidence="5">
    <location>
        <position position="69"/>
    </location>
</feature>
<evidence type="ECO:0000313" key="7">
    <source>
        <dbReference type="Proteomes" id="UP000887540"/>
    </source>
</evidence>
<feature type="domain" description="Glycoside hydrolase family 20 catalytic" evidence="6">
    <location>
        <begin position="2"/>
        <end position="243"/>
    </location>
</feature>
<dbReference type="GO" id="GO:0005975">
    <property type="term" value="P:carbohydrate metabolic process"/>
    <property type="evidence" value="ECO:0007669"/>
    <property type="project" value="InterPro"/>
</dbReference>
<evidence type="ECO:0000256" key="3">
    <source>
        <dbReference type="ARBA" id="ARBA00012663"/>
    </source>
</evidence>
<evidence type="ECO:0000256" key="1">
    <source>
        <dbReference type="ARBA" id="ARBA00001231"/>
    </source>
</evidence>
<evidence type="ECO:0000313" key="8">
    <source>
        <dbReference type="WBParaSite" id="ACRNAN_scaffold2017.g18059.t1"/>
    </source>
</evidence>
<evidence type="ECO:0000256" key="4">
    <source>
        <dbReference type="ARBA" id="ARBA00022801"/>
    </source>
</evidence>
<dbReference type="SUPFAM" id="SSF51445">
    <property type="entry name" value="(Trans)glycosidases"/>
    <property type="match status" value="1"/>
</dbReference>
<keyword evidence="7" id="KW-1185">Reference proteome</keyword>
<evidence type="ECO:0000259" key="6">
    <source>
        <dbReference type="Pfam" id="PF00728"/>
    </source>
</evidence>
<accession>A0A914D6T7</accession>
<evidence type="ECO:0000256" key="2">
    <source>
        <dbReference type="ARBA" id="ARBA00006285"/>
    </source>
</evidence>
<reference evidence="8" key="1">
    <citation type="submission" date="2022-11" db="UniProtKB">
        <authorList>
            <consortium name="WormBaseParasite"/>
        </authorList>
    </citation>
    <scope>IDENTIFICATION</scope>
</reference>
<dbReference type="InterPro" id="IPR017853">
    <property type="entry name" value="GH"/>
</dbReference>
<dbReference type="GO" id="GO:0006689">
    <property type="term" value="P:ganglioside catabolic process"/>
    <property type="evidence" value="ECO:0007669"/>
    <property type="project" value="TreeGrafter"/>
</dbReference>
<comment type="similarity">
    <text evidence="2">Belongs to the glycosyl hydrolase 20 family.</text>
</comment>
<evidence type="ECO:0000256" key="5">
    <source>
        <dbReference type="PIRSR" id="PIRSR625705-1"/>
    </source>
</evidence>
<dbReference type="GO" id="GO:0004563">
    <property type="term" value="F:beta-N-acetylhexosaminidase activity"/>
    <property type="evidence" value="ECO:0007669"/>
    <property type="project" value="UniProtKB-EC"/>
</dbReference>
<dbReference type="WBParaSite" id="ACRNAN_scaffold2017.g18059.t1">
    <property type="protein sequence ID" value="ACRNAN_scaffold2017.g18059.t1"/>
    <property type="gene ID" value="ACRNAN_scaffold2017.g18059"/>
</dbReference>
<name>A0A914D6T7_9BILA</name>
<dbReference type="InterPro" id="IPR015883">
    <property type="entry name" value="Glyco_hydro_20_cat"/>
</dbReference>
<keyword evidence="4" id="KW-0378">Hydrolase</keyword>
<dbReference type="EC" id="3.2.1.52" evidence="3"/>
<dbReference type="Gene3D" id="3.20.20.80">
    <property type="entry name" value="Glycosidases"/>
    <property type="match status" value="1"/>
</dbReference>
<dbReference type="GO" id="GO:0030203">
    <property type="term" value="P:glycosaminoglycan metabolic process"/>
    <property type="evidence" value="ECO:0007669"/>
    <property type="project" value="TreeGrafter"/>
</dbReference>
<dbReference type="PANTHER" id="PTHR22600">
    <property type="entry name" value="BETA-HEXOSAMINIDASE"/>
    <property type="match status" value="1"/>
</dbReference>
<dbReference type="PRINTS" id="PR00738">
    <property type="entry name" value="GLHYDRLASE20"/>
</dbReference>
<dbReference type="Pfam" id="PF00728">
    <property type="entry name" value="Glyco_hydro_20"/>
    <property type="match status" value="1"/>
</dbReference>
<protein>
    <recommendedName>
        <fullName evidence="3">beta-N-acetylhexosaminidase</fullName>
        <ecNumber evidence="3">3.2.1.52</ecNumber>
    </recommendedName>
</protein>
<dbReference type="Proteomes" id="UP000887540">
    <property type="component" value="Unplaced"/>
</dbReference>